<evidence type="ECO:0000256" key="2">
    <source>
        <dbReference type="ARBA" id="ARBA00001966"/>
    </source>
</evidence>
<evidence type="ECO:0000313" key="8">
    <source>
        <dbReference type="Proteomes" id="UP000027153"/>
    </source>
</evidence>
<dbReference type="AlphaFoldDB" id="A0A062UZD6"/>
<gene>
    <name evidence="7" type="ORF">ANME2D_02522</name>
</gene>
<dbReference type="RefSeq" id="WP_052368894.1">
    <property type="nucleotide sequence ID" value="NZ_JMIY01000007.1"/>
</dbReference>
<dbReference type="PANTHER" id="PTHR43278:SF1">
    <property type="entry name" value="IRON-SULFUR FLAVOPROTEIN MJ1083"/>
    <property type="match status" value="1"/>
</dbReference>
<evidence type="ECO:0000259" key="6">
    <source>
        <dbReference type="Pfam" id="PF03358"/>
    </source>
</evidence>
<evidence type="ECO:0000256" key="3">
    <source>
        <dbReference type="ARBA" id="ARBA00022630"/>
    </source>
</evidence>
<dbReference type="PANTHER" id="PTHR43278">
    <property type="entry name" value="NAD(P)H-DEPENDENT FMN-CONTAINING OXIDOREDUCTASE YWQN-RELATED"/>
    <property type="match status" value="1"/>
</dbReference>
<organism evidence="7 8">
    <name type="scientific">Candidatus Methanoperedens nitratireducens</name>
    <dbReference type="NCBI Taxonomy" id="1392998"/>
    <lineage>
        <taxon>Archaea</taxon>
        <taxon>Methanobacteriati</taxon>
        <taxon>Methanobacteriota</taxon>
        <taxon>Stenosarchaea group</taxon>
        <taxon>Methanomicrobia</taxon>
        <taxon>Methanosarcinales</taxon>
        <taxon>ANME-2 cluster</taxon>
        <taxon>Candidatus Methanoperedentaceae</taxon>
        <taxon>Candidatus Methanoperedens</taxon>
    </lineage>
</organism>
<comment type="similarity">
    <text evidence="5">Belongs to the SsuE family. Isf subfamily.</text>
</comment>
<sequence length="232" mass="25313">MRVLGVSGSPTKDSNTDALIKAVLSTTGAETEFIKLSEIKVGPCIACMKCVYTNECVINDDFKWLSRKVMEADAIVVGSPTYYGSASAFMKAFIERLYSKRHIKLLMRGKLAATVAVGVAAEKMVAEWMGNSLRAGGMEIVGSMTAKGTPCCFVCGPGETCDYTVWNAYSKELTGMDLGVGEAYKEYLEILPDNVPYAHGSAKFLKSYRSVKDEPPVMAEAERIGKLIRERE</sequence>
<evidence type="ECO:0000313" key="7">
    <source>
        <dbReference type="EMBL" id="KCZ70502.1"/>
    </source>
</evidence>
<keyword evidence="4" id="KW-0288">FMN</keyword>
<dbReference type="EMBL" id="JMIY01000007">
    <property type="protein sequence ID" value="KCZ70502.1"/>
    <property type="molecule type" value="Genomic_DNA"/>
</dbReference>
<name>A0A062UZD6_9EURY</name>
<feature type="domain" description="NADPH-dependent FMN reductase-like" evidence="6">
    <location>
        <begin position="1"/>
        <end position="121"/>
    </location>
</feature>
<dbReference type="Proteomes" id="UP000027153">
    <property type="component" value="Unassembled WGS sequence"/>
</dbReference>
<dbReference type="OrthoDB" id="9059at2157"/>
<dbReference type="Pfam" id="PF03358">
    <property type="entry name" value="FMN_red"/>
    <property type="match status" value="1"/>
</dbReference>
<evidence type="ECO:0000256" key="1">
    <source>
        <dbReference type="ARBA" id="ARBA00001917"/>
    </source>
</evidence>
<accession>A0A062UZD6</accession>
<protein>
    <submittedName>
        <fullName evidence="7">NADPH-dependent FMN reductase</fullName>
    </submittedName>
</protein>
<comment type="caution">
    <text evidence="7">The sequence shown here is derived from an EMBL/GenBank/DDBJ whole genome shotgun (WGS) entry which is preliminary data.</text>
</comment>
<dbReference type="InterPro" id="IPR029039">
    <property type="entry name" value="Flavoprotein-like_sf"/>
</dbReference>
<keyword evidence="3" id="KW-0285">Flavoprotein</keyword>
<keyword evidence="8" id="KW-1185">Reference proteome</keyword>
<evidence type="ECO:0000256" key="4">
    <source>
        <dbReference type="ARBA" id="ARBA00022643"/>
    </source>
</evidence>
<dbReference type="InterPro" id="IPR051796">
    <property type="entry name" value="ISF_SsuE-like"/>
</dbReference>
<dbReference type="GO" id="GO:0016491">
    <property type="term" value="F:oxidoreductase activity"/>
    <property type="evidence" value="ECO:0007669"/>
    <property type="project" value="InterPro"/>
</dbReference>
<dbReference type="SUPFAM" id="SSF52218">
    <property type="entry name" value="Flavoproteins"/>
    <property type="match status" value="1"/>
</dbReference>
<comment type="cofactor">
    <cofactor evidence="1">
        <name>FMN</name>
        <dbReference type="ChEBI" id="CHEBI:58210"/>
    </cofactor>
</comment>
<reference evidence="7 8" key="1">
    <citation type="journal article" date="2013" name="Nature">
        <title>Anaerobic oxidation of methane coupled to nitrate reduction in a novel archaeal lineage.</title>
        <authorList>
            <person name="Haroon M.F."/>
            <person name="Hu S."/>
            <person name="Shi Y."/>
            <person name="Imelfort M."/>
            <person name="Keller J."/>
            <person name="Hugenholtz P."/>
            <person name="Yuan Z."/>
            <person name="Tyson G.W."/>
        </authorList>
    </citation>
    <scope>NUCLEOTIDE SEQUENCE [LARGE SCALE GENOMIC DNA]</scope>
    <source>
        <strain evidence="7 8">ANME-2d</strain>
    </source>
</reference>
<evidence type="ECO:0000256" key="5">
    <source>
        <dbReference type="ARBA" id="ARBA00038292"/>
    </source>
</evidence>
<comment type="cofactor">
    <cofactor evidence="2">
        <name>[4Fe-4S] cluster</name>
        <dbReference type="ChEBI" id="CHEBI:49883"/>
    </cofactor>
</comment>
<dbReference type="Gene3D" id="3.40.50.360">
    <property type="match status" value="1"/>
</dbReference>
<proteinExistence type="inferred from homology"/>
<dbReference type="InterPro" id="IPR005025">
    <property type="entry name" value="FMN_Rdtase-like_dom"/>
</dbReference>